<dbReference type="AlphaFoldDB" id="A0A6L3X395"/>
<organism evidence="1 2">
    <name type="scientific">Enterobacter hormaechei</name>
    <dbReference type="NCBI Taxonomy" id="158836"/>
    <lineage>
        <taxon>Bacteria</taxon>
        <taxon>Pseudomonadati</taxon>
        <taxon>Pseudomonadota</taxon>
        <taxon>Gammaproteobacteria</taxon>
        <taxon>Enterobacterales</taxon>
        <taxon>Enterobacteriaceae</taxon>
        <taxon>Enterobacter</taxon>
        <taxon>Enterobacter cloacae complex</taxon>
    </lineage>
</organism>
<evidence type="ECO:0000313" key="2">
    <source>
        <dbReference type="Proteomes" id="UP000476281"/>
    </source>
</evidence>
<protein>
    <submittedName>
        <fullName evidence="1">MipA/OmpV family protein</fullName>
    </submittedName>
</protein>
<evidence type="ECO:0000313" key="1">
    <source>
        <dbReference type="EMBL" id="KAB2444113.1"/>
    </source>
</evidence>
<comment type="caution">
    <text evidence="1">The sequence shown here is derived from an EMBL/GenBank/DDBJ whole genome shotgun (WGS) entry which is preliminary data.</text>
</comment>
<feature type="non-terminal residue" evidence="1">
    <location>
        <position position="1"/>
    </location>
</feature>
<proteinExistence type="predicted"/>
<accession>A0A6L3X395</accession>
<sequence>GEAGDSPIVQRKTSPVGSLKVTYSF</sequence>
<dbReference type="EMBL" id="WBSZ01002247">
    <property type="protein sequence ID" value="KAB2444113.1"/>
    <property type="molecule type" value="Genomic_DNA"/>
</dbReference>
<name>A0A6L3X395_9ENTR</name>
<dbReference type="Proteomes" id="UP000476281">
    <property type="component" value="Unassembled WGS sequence"/>
</dbReference>
<gene>
    <name evidence="1" type="ORF">F9C29_32275</name>
</gene>
<reference evidence="1 2" key="1">
    <citation type="submission" date="2019-09" db="EMBL/GenBank/DDBJ databases">
        <title>Reversal of blaTEM antimicrobial resistance by CRISPR-Cas9 in clinical E. coli and other Enterobacteriaceae strains.</title>
        <authorList>
            <person name="Tagliaferri T."/>
            <person name="Guimaraes N."/>
            <person name="Pereira M."/>
            <person name="Felicori L."/>
            <person name="Horz H.-P."/>
            <person name="Santos S."/>
            <person name="Mendes T."/>
        </authorList>
    </citation>
    <scope>NUCLEOTIDE SEQUENCE [LARGE SCALE GENOMIC DNA]</scope>
    <source>
        <strain evidence="1 2">E2_blaTEM_MG</strain>
    </source>
</reference>